<gene>
    <name evidence="1" type="ORF">CEXT_219961</name>
</gene>
<keyword evidence="2" id="KW-1185">Reference proteome</keyword>
<dbReference type="AlphaFoldDB" id="A0AAV4MDA6"/>
<accession>A0AAV4MDA6</accession>
<name>A0AAV4MDA6_CAEEX</name>
<dbReference type="EMBL" id="BPLR01002137">
    <property type="protein sequence ID" value="GIX70404.1"/>
    <property type="molecule type" value="Genomic_DNA"/>
</dbReference>
<evidence type="ECO:0000313" key="1">
    <source>
        <dbReference type="EMBL" id="GIX70404.1"/>
    </source>
</evidence>
<proteinExistence type="predicted"/>
<protein>
    <submittedName>
        <fullName evidence="1">Uncharacterized protein</fullName>
    </submittedName>
</protein>
<evidence type="ECO:0000313" key="2">
    <source>
        <dbReference type="Proteomes" id="UP001054945"/>
    </source>
</evidence>
<dbReference type="Proteomes" id="UP001054945">
    <property type="component" value="Unassembled WGS sequence"/>
</dbReference>
<sequence>MAICYQLRWNQLAERCAFEYHPIGDRRIPASRKEQRDRLSEIPIDRMAICHQLVERCAFGVPSKCTQMRQRKEMGRVRFPPMRFIHLISTQTLS</sequence>
<organism evidence="1 2">
    <name type="scientific">Caerostris extrusa</name>
    <name type="common">Bark spider</name>
    <name type="synonym">Caerostris bankana</name>
    <dbReference type="NCBI Taxonomy" id="172846"/>
    <lineage>
        <taxon>Eukaryota</taxon>
        <taxon>Metazoa</taxon>
        <taxon>Ecdysozoa</taxon>
        <taxon>Arthropoda</taxon>
        <taxon>Chelicerata</taxon>
        <taxon>Arachnida</taxon>
        <taxon>Araneae</taxon>
        <taxon>Araneomorphae</taxon>
        <taxon>Entelegynae</taxon>
        <taxon>Araneoidea</taxon>
        <taxon>Araneidae</taxon>
        <taxon>Caerostris</taxon>
    </lineage>
</organism>
<comment type="caution">
    <text evidence="1">The sequence shown here is derived from an EMBL/GenBank/DDBJ whole genome shotgun (WGS) entry which is preliminary data.</text>
</comment>
<reference evidence="1 2" key="1">
    <citation type="submission" date="2021-06" db="EMBL/GenBank/DDBJ databases">
        <title>Caerostris extrusa draft genome.</title>
        <authorList>
            <person name="Kono N."/>
            <person name="Arakawa K."/>
        </authorList>
    </citation>
    <scope>NUCLEOTIDE SEQUENCE [LARGE SCALE GENOMIC DNA]</scope>
</reference>